<comment type="caution">
    <text evidence="7">The sequence shown here is derived from an EMBL/GenBank/DDBJ whole genome shotgun (WGS) entry which is preliminary data.</text>
</comment>
<dbReference type="InterPro" id="IPR013762">
    <property type="entry name" value="Integrase-like_cat_sf"/>
</dbReference>
<keyword evidence="3" id="KW-0233">DNA recombination</keyword>
<accession>A0A402DQS3</accession>
<evidence type="ECO:0000256" key="4">
    <source>
        <dbReference type="PROSITE-ProRule" id="PRU01248"/>
    </source>
</evidence>
<name>A0A402DQS3_9CELL</name>
<dbReference type="Pfam" id="PF00589">
    <property type="entry name" value="Phage_integrase"/>
    <property type="match status" value="1"/>
</dbReference>
<dbReference type="GO" id="GO:0003677">
    <property type="term" value="F:DNA binding"/>
    <property type="evidence" value="ECO:0007669"/>
    <property type="project" value="UniProtKB-UniRule"/>
</dbReference>
<evidence type="ECO:0000256" key="1">
    <source>
        <dbReference type="ARBA" id="ARBA00008857"/>
    </source>
</evidence>
<dbReference type="PROSITE" id="PS51898">
    <property type="entry name" value="TYR_RECOMBINASE"/>
    <property type="match status" value="1"/>
</dbReference>
<dbReference type="GO" id="GO:0015074">
    <property type="term" value="P:DNA integration"/>
    <property type="evidence" value="ECO:0007669"/>
    <property type="project" value="InterPro"/>
</dbReference>
<dbReference type="GO" id="GO:0006310">
    <property type="term" value="P:DNA recombination"/>
    <property type="evidence" value="ECO:0007669"/>
    <property type="project" value="UniProtKB-KW"/>
</dbReference>
<gene>
    <name evidence="7" type="primary">xerD_2</name>
    <name evidence="7" type="ORF">CBZ_15230</name>
</gene>
<proteinExistence type="inferred from homology"/>
<evidence type="ECO:0000259" key="6">
    <source>
        <dbReference type="PROSITE" id="PS51900"/>
    </source>
</evidence>
<dbReference type="InterPro" id="IPR002104">
    <property type="entry name" value="Integrase_catalytic"/>
</dbReference>
<dbReference type="EMBL" id="BIMR01000100">
    <property type="protein sequence ID" value="GCE76467.1"/>
    <property type="molecule type" value="Genomic_DNA"/>
</dbReference>
<comment type="similarity">
    <text evidence="1">Belongs to the 'phage' integrase family.</text>
</comment>
<feature type="domain" description="Tyr recombinase" evidence="5">
    <location>
        <begin position="123"/>
        <end position="316"/>
    </location>
</feature>
<feature type="domain" description="Core-binding (CB)" evidence="6">
    <location>
        <begin position="3"/>
        <end position="102"/>
    </location>
</feature>
<evidence type="ECO:0000259" key="5">
    <source>
        <dbReference type="PROSITE" id="PS51898"/>
    </source>
</evidence>
<dbReference type="RefSeq" id="WP_246013154.1">
    <property type="nucleotide sequence ID" value="NZ_BIMR01000100.1"/>
</dbReference>
<keyword evidence="8" id="KW-1185">Reference proteome</keyword>
<dbReference type="InterPro" id="IPR044068">
    <property type="entry name" value="CB"/>
</dbReference>
<sequence>MPVLLSTVVEPFLTDRATLTRRGLTDGSRAGYRQDVVTWAHQVASDLGRLGDDDEDPLAVLTADDLTELNVKNAYRQIRAREAASTVQRRVGTLRLFVRWLQMEGHLAVDPTLRIEAPERPVRLPAGWDDGELLRLAKVAWEVAPGDKRRWPARDRAAFALLSTTGVRASELCSLTDRSVRVEDDGEAVLTVIGKGNRQRNVPVPPEALRVVQEYVAERDERFGPPEHAAPLLRLSSGRPLQRGALNHLVDGWIRRSGVAKQEGEAAHGFRHTFAKGLIRSGVPAPAVQALLGHEDLKTTGIYVKATASDVRDAVLVSPSRRVLREVDAALPSPGTVAPDVTGGTPAAAR</sequence>
<evidence type="ECO:0000256" key="2">
    <source>
        <dbReference type="ARBA" id="ARBA00023125"/>
    </source>
</evidence>
<dbReference type="Gene3D" id="1.10.150.130">
    <property type="match status" value="1"/>
</dbReference>
<keyword evidence="2 4" id="KW-0238">DNA-binding</keyword>
<evidence type="ECO:0000313" key="8">
    <source>
        <dbReference type="Proteomes" id="UP000289954"/>
    </source>
</evidence>
<protein>
    <submittedName>
        <fullName evidence="7">Tyrosine recombinase XerD</fullName>
    </submittedName>
</protein>
<evidence type="ECO:0000313" key="7">
    <source>
        <dbReference type="EMBL" id="GCE76467.1"/>
    </source>
</evidence>
<dbReference type="PROSITE" id="PS51900">
    <property type="entry name" value="CB"/>
    <property type="match status" value="1"/>
</dbReference>
<dbReference type="InterPro" id="IPR010998">
    <property type="entry name" value="Integrase_recombinase_N"/>
</dbReference>
<dbReference type="Proteomes" id="UP000289954">
    <property type="component" value="Unassembled WGS sequence"/>
</dbReference>
<dbReference type="SUPFAM" id="SSF56349">
    <property type="entry name" value="DNA breaking-rejoining enzymes"/>
    <property type="match status" value="1"/>
</dbReference>
<evidence type="ECO:0000256" key="3">
    <source>
        <dbReference type="ARBA" id="ARBA00023172"/>
    </source>
</evidence>
<dbReference type="InterPro" id="IPR011010">
    <property type="entry name" value="DNA_brk_join_enz"/>
</dbReference>
<dbReference type="InterPro" id="IPR050090">
    <property type="entry name" value="Tyrosine_recombinase_XerCD"/>
</dbReference>
<dbReference type="Gene3D" id="1.10.443.10">
    <property type="entry name" value="Intergrase catalytic core"/>
    <property type="match status" value="1"/>
</dbReference>
<dbReference type="PANTHER" id="PTHR30349:SF41">
    <property type="entry name" value="INTEGRASE_RECOMBINASE PROTEIN MJ0367-RELATED"/>
    <property type="match status" value="1"/>
</dbReference>
<reference evidence="7 8" key="1">
    <citation type="submission" date="2019-01" db="EMBL/GenBank/DDBJ databases">
        <title>Draft genome sequence of Cellulomonas takizawaensis strain TKZ-21.</title>
        <authorList>
            <person name="Yamamura H."/>
            <person name="Hayashi T."/>
            <person name="Hamada M."/>
            <person name="Serisawa Y."/>
            <person name="Matsuyama K."/>
            <person name="Nakagawa Y."/>
            <person name="Otoguro M."/>
            <person name="Yanagida F."/>
            <person name="Hayakawa M."/>
        </authorList>
    </citation>
    <scope>NUCLEOTIDE SEQUENCE [LARGE SCALE GENOMIC DNA]</scope>
    <source>
        <strain evidence="7 8">NBRC12680</strain>
    </source>
</reference>
<dbReference type="PANTHER" id="PTHR30349">
    <property type="entry name" value="PHAGE INTEGRASE-RELATED"/>
    <property type="match status" value="1"/>
</dbReference>
<organism evidence="7 8">
    <name type="scientific">Cellulomonas biazotea</name>
    <dbReference type="NCBI Taxonomy" id="1709"/>
    <lineage>
        <taxon>Bacteria</taxon>
        <taxon>Bacillati</taxon>
        <taxon>Actinomycetota</taxon>
        <taxon>Actinomycetes</taxon>
        <taxon>Micrococcales</taxon>
        <taxon>Cellulomonadaceae</taxon>
        <taxon>Cellulomonas</taxon>
    </lineage>
</organism>
<dbReference type="AlphaFoldDB" id="A0A402DQS3"/>